<evidence type="ECO:0000256" key="1">
    <source>
        <dbReference type="ARBA" id="ARBA00022649"/>
    </source>
</evidence>
<dbReference type="Pfam" id="PF07362">
    <property type="entry name" value="CcdA"/>
    <property type="match status" value="1"/>
</dbReference>
<comment type="caution">
    <text evidence="2">The sequence shown here is derived from an EMBL/GenBank/DDBJ whole genome shotgun (WGS) entry which is preliminary data.</text>
</comment>
<evidence type="ECO:0000313" key="2">
    <source>
        <dbReference type="EMBL" id="PRY73673.1"/>
    </source>
</evidence>
<protein>
    <submittedName>
        <fullName evidence="2">Antitoxin CcdA</fullName>
    </submittedName>
</protein>
<dbReference type="EMBL" id="PVTM01000001">
    <property type="protein sequence ID" value="PRY73673.1"/>
    <property type="molecule type" value="Genomic_DNA"/>
</dbReference>
<reference evidence="2 3" key="1">
    <citation type="submission" date="2018-03" db="EMBL/GenBank/DDBJ databases">
        <title>Comparative analysis of microorganisms from saline springs in Andes Mountain Range, Colombia.</title>
        <authorList>
            <person name="Rubin E."/>
        </authorList>
    </citation>
    <scope>NUCLEOTIDE SEQUENCE [LARGE SCALE GENOMIC DNA]</scope>
    <source>
        <strain evidence="2 3">USBA 854</strain>
    </source>
</reference>
<dbReference type="Proteomes" id="UP000239896">
    <property type="component" value="Unassembled WGS sequence"/>
</dbReference>
<dbReference type="AlphaFoldDB" id="A0A2T0VSV8"/>
<proteinExistence type="predicted"/>
<dbReference type="InterPro" id="IPR009956">
    <property type="entry name" value="Post-segregation_anti-tox_CcdA"/>
</dbReference>
<sequence>MSPLFDVTAPKKPTNVSINSDLLQRARRLGINLSATFESALAERVRTEQQEQWRRDNAAAIRAYNRTVEEHGTFGDSARQF</sequence>
<keyword evidence="1" id="KW-1277">Toxin-antitoxin system</keyword>
<dbReference type="RefSeq" id="WP_106229293.1">
    <property type="nucleotide sequence ID" value="NZ_PVTM01000001.1"/>
</dbReference>
<name>A0A2T0VSV8_9GAMM</name>
<gene>
    <name evidence="2" type="ORF">BCL64_101344</name>
</gene>
<keyword evidence="3" id="KW-1185">Reference proteome</keyword>
<organism evidence="2 3">
    <name type="scientific">Halomonas ventosae</name>
    <dbReference type="NCBI Taxonomy" id="229007"/>
    <lineage>
        <taxon>Bacteria</taxon>
        <taxon>Pseudomonadati</taxon>
        <taxon>Pseudomonadota</taxon>
        <taxon>Gammaproteobacteria</taxon>
        <taxon>Oceanospirillales</taxon>
        <taxon>Halomonadaceae</taxon>
        <taxon>Halomonas</taxon>
    </lineage>
</organism>
<accession>A0A2T0VSV8</accession>
<evidence type="ECO:0000313" key="3">
    <source>
        <dbReference type="Proteomes" id="UP000239896"/>
    </source>
</evidence>